<feature type="compositionally biased region" description="Acidic residues" evidence="2">
    <location>
        <begin position="389"/>
        <end position="404"/>
    </location>
</feature>
<dbReference type="Proteomes" id="UP001497382">
    <property type="component" value="Unassembled WGS sequence"/>
</dbReference>
<dbReference type="GO" id="GO:1901981">
    <property type="term" value="F:phosphatidylinositol phosphate binding"/>
    <property type="evidence" value="ECO:0007669"/>
    <property type="project" value="TreeGrafter"/>
</dbReference>
<evidence type="ECO:0000259" key="3">
    <source>
        <dbReference type="SMART" id="SM01175"/>
    </source>
</evidence>
<organism evidence="4 5">
    <name type="scientific">Larinioides sclopetarius</name>
    <dbReference type="NCBI Taxonomy" id="280406"/>
    <lineage>
        <taxon>Eukaryota</taxon>
        <taxon>Metazoa</taxon>
        <taxon>Ecdysozoa</taxon>
        <taxon>Arthropoda</taxon>
        <taxon>Chelicerata</taxon>
        <taxon>Arachnida</taxon>
        <taxon>Araneae</taxon>
        <taxon>Araneomorphae</taxon>
        <taxon>Entelegynae</taxon>
        <taxon>Araneoidea</taxon>
        <taxon>Araneidae</taxon>
        <taxon>Larinioides</taxon>
    </lineage>
</organism>
<name>A0AAV1ZB24_9ARAC</name>
<accession>A0AAV1ZB24</accession>
<reference evidence="4 5" key="1">
    <citation type="submission" date="2024-04" db="EMBL/GenBank/DDBJ databases">
        <authorList>
            <person name="Rising A."/>
            <person name="Reimegard J."/>
            <person name="Sonavane S."/>
            <person name="Akerstrom W."/>
            <person name="Nylinder S."/>
            <person name="Hedman E."/>
            <person name="Kallberg Y."/>
        </authorList>
    </citation>
    <scope>NUCLEOTIDE SEQUENCE [LARGE SCALE GENOMIC DNA]</scope>
</reference>
<dbReference type="InterPro" id="IPR052428">
    <property type="entry name" value="Autophagy_HostDef_Reg"/>
</dbReference>
<protein>
    <recommendedName>
        <fullName evidence="3">Rubicon Homology domain-containing protein</fullName>
    </recommendedName>
</protein>
<feature type="domain" description="Rubicon Homology" evidence="3">
    <location>
        <begin position="565"/>
        <end position="767"/>
    </location>
</feature>
<dbReference type="Pfam" id="PF21054">
    <property type="entry name" value="RUBC_PIKBD"/>
    <property type="match status" value="1"/>
</dbReference>
<feature type="region of interest" description="Disordered" evidence="2">
    <location>
        <begin position="365"/>
        <end position="415"/>
    </location>
</feature>
<evidence type="ECO:0000313" key="5">
    <source>
        <dbReference type="Proteomes" id="UP001497382"/>
    </source>
</evidence>
<dbReference type="PANTHER" id="PTHR45971">
    <property type="entry name" value="PHOX (PX) DOMAIN-CONTAINING PROTEIN"/>
    <property type="match status" value="1"/>
</dbReference>
<sequence length="779" mass="88368">MPLSSSEGSTSVKCGTHPSKSPCYTRKKRLSNQRRSSALRDKLNLKPECVSDGNYDETLKSSTYDQTFVKFLPSASVEKFGQSSRSANNFPDLKRSFSFPMVCSESCNKHILSKSFSLFDGKAKTATVPISNVLGQPISSDNSVDISNAKNDKSSTNLCRSNSTANIESGCSVSCKSSTSTLCERHDSVGSEFSQISIIDMKEIESLEVSYGHSNSSCKRKVHHSRSKSDVSIGSVYAEDAGQVFSLPSSFSELTVPPKKSIFEGKQVVVPTECFFPRPRQGQSLTSFLSSNDFNISAELDRENAHFCISEALIAAIEHMKCSRMLKNVEDENDSDEEIRKLKQRIRIRKRERQREKAMKTFVLLSDGRTDTTTSQSASPPASSHSSDFEVESIGSEDEVEDLELSANTDSNLSSMKESGLSLSMASLYSDADIARGALSFEESEKKFQDSDTNNLSAESVALSLLRKFSEKHLPKASELKWLVSEQEAPQRLLPLPNSWPISPDAIEEEYKMRLRGNFEWAPPRPQIIFSILPSLKRKEILERQKYRCAGCGMKIEKNYVNRFRYCNYFGKYFCQCCHSNGTAYIPGRILWKWDFTKQYVSKFAWGLLDQMYSDPLFNVDDINCNLYQKVRQLDHCRILRTQLFYLKNFMNTCRKAENIRDFLKKENQYLLQDPHMYSLSDFVQVKSGDLVRHLRHLVNPCIEHVKQCILCQAKGFICEICNKDKDIIFPFQLDKVILCQVCGSCFHKKCFKNVKCPRCERIAKSVCVSDLRMRKKSS</sequence>
<dbReference type="AlphaFoldDB" id="A0AAV1ZB24"/>
<feature type="compositionally biased region" description="Polar residues" evidence="2">
    <location>
        <begin position="406"/>
        <end position="415"/>
    </location>
</feature>
<keyword evidence="5" id="KW-1185">Reference proteome</keyword>
<dbReference type="Pfam" id="PF13901">
    <property type="entry name" value="RH_dom"/>
    <property type="match status" value="1"/>
</dbReference>
<keyword evidence="1" id="KW-0072">Autophagy</keyword>
<feature type="compositionally biased region" description="Polar residues" evidence="2">
    <location>
        <begin position="1"/>
        <end position="13"/>
    </location>
</feature>
<evidence type="ECO:0000256" key="1">
    <source>
        <dbReference type="ARBA" id="ARBA00023006"/>
    </source>
</evidence>
<comment type="caution">
    <text evidence="4">The sequence shown here is derived from an EMBL/GenBank/DDBJ whole genome shotgun (WGS) entry which is preliminary data.</text>
</comment>
<dbReference type="InterPro" id="IPR025258">
    <property type="entry name" value="RH_dom"/>
</dbReference>
<dbReference type="InterPro" id="IPR048569">
    <property type="entry name" value="RUBC_PIKBD"/>
</dbReference>
<gene>
    <name evidence="4" type="ORF">LARSCL_LOCUS3746</name>
</gene>
<evidence type="ECO:0000313" key="4">
    <source>
        <dbReference type="EMBL" id="CAL1267561.1"/>
    </source>
</evidence>
<dbReference type="GO" id="GO:0006914">
    <property type="term" value="P:autophagy"/>
    <property type="evidence" value="ECO:0007669"/>
    <property type="project" value="UniProtKB-KW"/>
</dbReference>
<evidence type="ECO:0000256" key="2">
    <source>
        <dbReference type="SAM" id="MobiDB-lite"/>
    </source>
</evidence>
<dbReference type="SMART" id="SM01175">
    <property type="entry name" value="DUF4206"/>
    <property type="match status" value="1"/>
</dbReference>
<feature type="region of interest" description="Disordered" evidence="2">
    <location>
        <begin position="1"/>
        <end position="38"/>
    </location>
</feature>
<proteinExistence type="predicted"/>
<dbReference type="PANTHER" id="PTHR45971:SF1">
    <property type="entry name" value="RUBICON, ISOFORM A"/>
    <property type="match status" value="1"/>
</dbReference>
<dbReference type="EMBL" id="CAXIEN010000029">
    <property type="protein sequence ID" value="CAL1267561.1"/>
    <property type="molecule type" value="Genomic_DNA"/>
</dbReference>
<feature type="compositionally biased region" description="Low complexity" evidence="2">
    <location>
        <begin position="371"/>
        <end position="386"/>
    </location>
</feature>